<dbReference type="InterPro" id="IPR020479">
    <property type="entry name" value="HD_metazoa"/>
</dbReference>
<proteinExistence type="predicted"/>
<evidence type="ECO:0000313" key="11">
    <source>
        <dbReference type="WBParaSite" id="SBAD_0000249701-mRNA-1"/>
    </source>
</evidence>
<dbReference type="PANTHER" id="PTHR24340">
    <property type="entry name" value="HOMEOBOX PROTEIN NKX"/>
    <property type="match status" value="1"/>
</dbReference>
<dbReference type="Pfam" id="PF00046">
    <property type="entry name" value="Homeodomain"/>
    <property type="match status" value="1"/>
</dbReference>
<organism evidence="11">
    <name type="scientific">Soboliphyme baturini</name>
    <dbReference type="NCBI Taxonomy" id="241478"/>
    <lineage>
        <taxon>Eukaryota</taxon>
        <taxon>Metazoa</taxon>
        <taxon>Ecdysozoa</taxon>
        <taxon>Nematoda</taxon>
        <taxon>Enoplea</taxon>
        <taxon>Dorylaimia</taxon>
        <taxon>Dioctophymatida</taxon>
        <taxon>Dioctophymatoidea</taxon>
        <taxon>Soboliphymatidae</taxon>
        <taxon>Soboliphyme</taxon>
    </lineage>
</organism>
<dbReference type="PROSITE" id="PS00027">
    <property type="entry name" value="HOMEOBOX_1"/>
    <property type="match status" value="1"/>
</dbReference>
<feature type="domain" description="Homeobox" evidence="8">
    <location>
        <begin position="243"/>
        <end position="303"/>
    </location>
</feature>
<evidence type="ECO:0000256" key="2">
    <source>
        <dbReference type="ARBA" id="ARBA00023125"/>
    </source>
</evidence>
<feature type="region of interest" description="Disordered" evidence="7">
    <location>
        <begin position="147"/>
        <end position="172"/>
    </location>
</feature>
<evidence type="ECO:0000256" key="3">
    <source>
        <dbReference type="ARBA" id="ARBA00023155"/>
    </source>
</evidence>
<gene>
    <name evidence="9" type="ORF">SBAD_LOCUS2385</name>
</gene>
<dbReference type="Proteomes" id="UP000270296">
    <property type="component" value="Unassembled WGS sequence"/>
</dbReference>
<dbReference type="GO" id="GO:0005634">
    <property type="term" value="C:nucleus"/>
    <property type="evidence" value="ECO:0007669"/>
    <property type="project" value="UniProtKB-SubCell"/>
</dbReference>
<dbReference type="WBParaSite" id="SBAD_0000249701-mRNA-1">
    <property type="protein sequence ID" value="SBAD_0000249701-mRNA-1"/>
    <property type="gene ID" value="SBAD_0000249701"/>
</dbReference>
<name>A0A183IFJ0_9BILA</name>
<evidence type="ECO:0000256" key="1">
    <source>
        <dbReference type="ARBA" id="ARBA00004123"/>
    </source>
</evidence>
<feature type="compositionally biased region" description="Basic and acidic residues" evidence="7">
    <location>
        <begin position="303"/>
        <end position="319"/>
    </location>
</feature>
<protein>
    <submittedName>
        <fullName evidence="11">Homeobox domain-containing protein</fullName>
    </submittedName>
</protein>
<evidence type="ECO:0000313" key="9">
    <source>
        <dbReference type="EMBL" id="VDO97466.1"/>
    </source>
</evidence>
<feature type="compositionally biased region" description="Basic residues" evidence="7">
    <location>
        <begin position="78"/>
        <end position="89"/>
    </location>
</feature>
<sequence>MRRYFTATVPGPGHKSHKWTSPVWAVTCETPSAIYRAPLMSDRTNRGQQQVVSRQQLKTEAMEGDVGHYVAKEGAHRSQNKRMFSRHPKTASTKRFAASCGSSSPSSEFVASKEETGITDRSLNDQPRTSSSSSSCFYSIQSILNSTSCSTSSSRPPRRAASPSATSTGDDEALQKYCRSSNVLNGVAMASWFNSSSNFVYSYLLPKIWYQDPRFGAMWQAAAQHQRLKMKPDMEKDADPVTTCKKQSRPTFTGPQIFILEKTFEQTKYLAGMDRAKLATRLGMTESQVKVWFQNRRTKWRKHEASKMAKAKNDQDRLLQSHRAQHSLSLT</sequence>
<dbReference type="GO" id="GO:0030154">
    <property type="term" value="P:cell differentiation"/>
    <property type="evidence" value="ECO:0007669"/>
    <property type="project" value="TreeGrafter"/>
</dbReference>
<feature type="compositionally biased region" description="Polar residues" evidence="7">
    <location>
        <begin position="119"/>
        <end position="129"/>
    </location>
</feature>
<dbReference type="PRINTS" id="PR00031">
    <property type="entry name" value="HTHREPRESSR"/>
</dbReference>
<feature type="DNA-binding region" description="Homeobox" evidence="5">
    <location>
        <begin position="245"/>
        <end position="304"/>
    </location>
</feature>
<evidence type="ECO:0000256" key="5">
    <source>
        <dbReference type="PROSITE-ProRule" id="PRU00108"/>
    </source>
</evidence>
<dbReference type="InterPro" id="IPR001356">
    <property type="entry name" value="HD"/>
</dbReference>
<keyword evidence="4 5" id="KW-0539">Nucleus</keyword>
<dbReference type="GO" id="GO:0000978">
    <property type="term" value="F:RNA polymerase II cis-regulatory region sequence-specific DNA binding"/>
    <property type="evidence" value="ECO:0007669"/>
    <property type="project" value="TreeGrafter"/>
</dbReference>
<dbReference type="InterPro" id="IPR000047">
    <property type="entry name" value="HTH_motif"/>
</dbReference>
<feature type="region of interest" description="Disordered" evidence="7">
    <location>
        <begin position="302"/>
        <end position="331"/>
    </location>
</feature>
<accession>A0A183IFJ0</accession>
<feature type="region of interest" description="Disordered" evidence="7">
    <location>
        <begin position="72"/>
        <end position="134"/>
    </location>
</feature>
<dbReference type="SMART" id="SM00389">
    <property type="entry name" value="HOX"/>
    <property type="match status" value="1"/>
</dbReference>
<evidence type="ECO:0000256" key="6">
    <source>
        <dbReference type="RuleBase" id="RU000682"/>
    </source>
</evidence>
<dbReference type="AlphaFoldDB" id="A0A183IFJ0"/>
<dbReference type="EMBL" id="UZAM01007202">
    <property type="protein sequence ID" value="VDO97466.1"/>
    <property type="molecule type" value="Genomic_DNA"/>
</dbReference>
<keyword evidence="10" id="KW-1185">Reference proteome</keyword>
<reference evidence="9 10" key="2">
    <citation type="submission" date="2018-11" db="EMBL/GenBank/DDBJ databases">
        <authorList>
            <consortium name="Pathogen Informatics"/>
        </authorList>
    </citation>
    <scope>NUCLEOTIDE SEQUENCE [LARGE SCALE GENOMIC DNA]</scope>
</reference>
<dbReference type="OrthoDB" id="6159439at2759"/>
<evidence type="ECO:0000259" key="8">
    <source>
        <dbReference type="PROSITE" id="PS50071"/>
    </source>
</evidence>
<reference evidence="11" key="1">
    <citation type="submission" date="2016-06" db="UniProtKB">
        <authorList>
            <consortium name="WormBaseParasite"/>
        </authorList>
    </citation>
    <scope>IDENTIFICATION</scope>
</reference>
<dbReference type="Gene3D" id="1.10.10.60">
    <property type="entry name" value="Homeodomain-like"/>
    <property type="match status" value="1"/>
</dbReference>
<keyword evidence="3 5" id="KW-0371">Homeobox</keyword>
<feature type="compositionally biased region" description="Low complexity" evidence="7">
    <location>
        <begin position="147"/>
        <end position="167"/>
    </location>
</feature>
<evidence type="ECO:0000256" key="4">
    <source>
        <dbReference type="ARBA" id="ARBA00023242"/>
    </source>
</evidence>
<dbReference type="SUPFAM" id="SSF46689">
    <property type="entry name" value="Homeodomain-like"/>
    <property type="match status" value="1"/>
</dbReference>
<dbReference type="InterPro" id="IPR017970">
    <property type="entry name" value="Homeobox_CS"/>
</dbReference>
<evidence type="ECO:0000256" key="7">
    <source>
        <dbReference type="SAM" id="MobiDB-lite"/>
    </source>
</evidence>
<dbReference type="InterPro" id="IPR009057">
    <property type="entry name" value="Homeodomain-like_sf"/>
</dbReference>
<dbReference type="PRINTS" id="PR00024">
    <property type="entry name" value="HOMEOBOX"/>
</dbReference>
<comment type="subcellular location">
    <subcellularLocation>
        <location evidence="1 5 6">Nucleus</location>
    </subcellularLocation>
</comment>
<dbReference type="PANTHER" id="PTHR24340:SF35">
    <property type="entry name" value="HGTX, ISOFORM C"/>
    <property type="match status" value="1"/>
</dbReference>
<dbReference type="InterPro" id="IPR050394">
    <property type="entry name" value="Homeobox_NK-like"/>
</dbReference>
<dbReference type="CDD" id="cd00086">
    <property type="entry name" value="homeodomain"/>
    <property type="match status" value="1"/>
</dbReference>
<evidence type="ECO:0000313" key="10">
    <source>
        <dbReference type="Proteomes" id="UP000270296"/>
    </source>
</evidence>
<dbReference type="PROSITE" id="PS50071">
    <property type="entry name" value="HOMEOBOX_2"/>
    <property type="match status" value="1"/>
</dbReference>
<dbReference type="GO" id="GO:0000981">
    <property type="term" value="F:DNA-binding transcription factor activity, RNA polymerase II-specific"/>
    <property type="evidence" value="ECO:0007669"/>
    <property type="project" value="InterPro"/>
</dbReference>
<keyword evidence="2 5" id="KW-0238">DNA-binding</keyword>